<evidence type="ECO:0000256" key="8">
    <source>
        <dbReference type="ARBA" id="ARBA00022982"/>
    </source>
</evidence>
<dbReference type="GeneID" id="8739065"/>
<dbReference type="EC" id="1.2.7.8" evidence="3 14"/>
<keyword evidence="7 14" id="KW-0479">Metal-binding</keyword>
<sequence length="617" mass="68069">MHVLGSEGEKAFLLGNEAIARGALEAGVDVFACYPGTPSSEIGDTLAKVSKLLKDFMHVEYSTNEKVAFEVAMGASLAGKRGMCAMKHVGVNVASDALFSFAYIGAVGGFVLVTADDPFMHSSQNEQDNRWYGLSAKVPVFEAHSVQELKDLTKECFEISEKFGLPVILRTYTRLSHARGIVRLGKIPEKKLEKVEWVAKPEKFVVLPSNARKLKLELEKKLKNLQDFLERWERNWVEDGDSRLGIIACGLSYSYVKDALKRLNLNLPILKLSSMHPLPMKKIEDFVTSVERVLVVEEVDPIVEIFVKTLTKNVYGKLTGHLPMHYEYSIPIVEKAIAKLLNIPTRLDYDRIVERAREISKIAPPRPPVLCPGCPHSPVFYVLRKIANEVKCALPSDIGCYTLGYNPPYRAVEVCVCMGASVGVSNGLSWVIKDKIIATIGDSTFFHAGIPALINAVYNGAKFVLVVLDNMTTGMTGHQPHPGIGLKADGSVGKAIKIEEVAKACGVEFVEVVNSYSVRNVEDAVRRALDHDSVAVVVAKQLCSIVRMRELRRKGVKLLPFEILQNKCNNCGECYRVFSCPAIYLDGEKPQIDPALCTSCGVCARICPERAIKVKKS</sequence>
<dbReference type="GO" id="GO:0030976">
    <property type="term" value="F:thiamine pyrophosphate binding"/>
    <property type="evidence" value="ECO:0007669"/>
    <property type="project" value="InterPro"/>
</dbReference>
<evidence type="ECO:0000256" key="14">
    <source>
        <dbReference type="PIRNR" id="PIRNR006439"/>
    </source>
</evidence>
<keyword evidence="6 14" id="KW-0004">4Fe-4S</keyword>
<evidence type="ECO:0000256" key="10">
    <source>
        <dbReference type="ARBA" id="ARBA00023004"/>
    </source>
</evidence>
<keyword evidence="11 14" id="KW-0411">Iron-sulfur</keyword>
<dbReference type="InterPro" id="IPR029061">
    <property type="entry name" value="THDP-binding"/>
</dbReference>
<dbReference type="GO" id="GO:0006082">
    <property type="term" value="P:organic acid metabolic process"/>
    <property type="evidence" value="ECO:0007669"/>
    <property type="project" value="UniProtKB-ARBA"/>
</dbReference>
<dbReference type="HOGENOM" id="CLU_017727_0_0_2"/>
<dbReference type="Gene3D" id="3.40.50.920">
    <property type="match status" value="1"/>
</dbReference>
<gene>
    <name evidence="17" type="ordered locus">Arcpr_0407</name>
</gene>
<feature type="binding site" evidence="15">
    <location>
        <position position="600"/>
    </location>
    <ligand>
        <name>[4Fe-4S] cluster</name>
        <dbReference type="ChEBI" id="CHEBI:49883"/>
        <label>2</label>
    </ligand>
</feature>
<dbReference type="SUPFAM" id="SSF52922">
    <property type="entry name" value="TK C-terminal domain-like"/>
    <property type="match status" value="1"/>
</dbReference>
<keyword evidence="8 14" id="KW-0249">Electron transport</keyword>
<reference evidence="17 18" key="1">
    <citation type="journal article" date="2010" name="Stand. Genomic Sci.">
        <title>Complete genome sequence of Archaeoglobus profundus type strain (AV18).</title>
        <authorList>
            <person name="von Jan M."/>
            <person name="Lapidus A."/>
            <person name="Del Rio T.G."/>
            <person name="Copeland A."/>
            <person name="Tice H."/>
            <person name="Cheng J.F."/>
            <person name="Lucas S."/>
            <person name="Chen F."/>
            <person name="Nolan M."/>
            <person name="Goodwin L."/>
            <person name="Han C."/>
            <person name="Pitluck S."/>
            <person name="Liolios K."/>
            <person name="Ivanova N."/>
            <person name="Mavromatis K."/>
            <person name="Ovchinnikova G."/>
            <person name="Chertkov O."/>
            <person name="Pati A."/>
            <person name="Chen A."/>
            <person name="Palaniappan K."/>
            <person name="Land M."/>
            <person name="Hauser L."/>
            <person name="Chang Y.J."/>
            <person name="Jeffries C.D."/>
            <person name="Saunders E."/>
            <person name="Brettin T."/>
            <person name="Detter J.C."/>
            <person name="Chain P."/>
            <person name="Eichinger K."/>
            <person name="Huber H."/>
            <person name="Spring S."/>
            <person name="Rohde M."/>
            <person name="Goker M."/>
            <person name="Wirth R."/>
            <person name="Woyke T."/>
            <person name="Bristow J."/>
            <person name="Eisen J.A."/>
            <person name="Markowitz V."/>
            <person name="Hugenholtz P."/>
            <person name="Kyrpides N.C."/>
            <person name="Klenk H.P."/>
        </authorList>
    </citation>
    <scope>NUCLEOTIDE SEQUENCE [LARGE SCALE GENOMIC DNA]</scope>
    <source>
        <strain evidence="18">DSM 5631 / JCM 9629 / NBRC 100127 / Av18</strain>
    </source>
</reference>
<dbReference type="Pfam" id="PF02775">
    <property type="entry name" value="TPP_enzyme_C"/>
    <property type="match status" value="1"/>
</dbReference>
<accession>D2RGQ0</accession>
<dbReference type="AlphaFoldDB" id="D2RGQ0"/>
<comment type="function">
    <text evidence="1 14">Catalyzes the ferredoxin-dependent oxidative decarboxylation of arylpyruvates.</text>
</comment>
<dbReference type="RefSeq" id="WP_012939811.1">
    <property type="nucleotide sequence ID" value="NC_013741.1"/>
</dbReference>
<dbReference type="GO" id="GO:0043805">
    <property type="term" value="F:indolepyruvate ferredoxin oxidoreductase activity"/>
    <property type="evidence" value="ECO:0007669"/>
    <property type="project" value="UniProtKB-UniRule"/>
</dbReference>
<dbReference type="InterPro" id="IPR017896">
    <property type="entry name" value="4Fe4S_Fe-S-bd"/>
</dbReference>
<dbReference type="InterPro" id="IPR009014">
    <property type="entry name" value="Transketo_C/PFOR_II"/>
</dbReference>
<feature type="binding site" evidence="15">
    <location>
        <position position="571"/>
    </location>
    <ligand>
        <name>[4Fe-4S] cluster</name>
        <dbReference type="ChEBI" id="CHEBI:49883"/>
        <label>1</label>
    </ligand>
</feature>
<name>D2RGQ0_ARCPA</name>
<evidence type="ECO:0000256" key="5">
    <source>
        <dbReference type="ARBA" id="ARBA00022448"/>
    </source>
</evidence>
<dbReference type="NCBIfam" id="TIGR03336">
    <property type="entry name" value="IOR_alpha"/>
    <property type="match status" value="1"/>
</dbReference>
<feature type="binding site" evidence="15">
    <location>
        <position position="574"/>
    </location>
    <ligand>
        <name>[4Fe-4S] cluster</name>
        <dbReference type="ChEBI" id="CHEBI:49883"/>
        <label>1</label>
    </ligand>
</feature>
<evidence type="ECO:0000256" key="1">
    <source>
        <dbReference type="ARBA" id="ARBA00002995"/>
    </source>
</evidence>
<dbReference type="CDD" id="cd02008">
    <property type="entry name" value="TPP_IOR_alpha"/>
    <property type="match status" value="1"/>
</dbReference>
<dbReference type="eggNOG" id="arCOG01609">
    <property type="taxonomic scope" value="Archaea"/>
</dbReference>
<feature type="binding site" evidence="15">
    <location>
        <position position="597"/>
    </location>
    <ligand>
        <name>[4Fe-4S] cluster</name>
        <dbReference type="ChEBI" id="CHEBI:49883"/>
        <label>2</label>
    </ligand>
</feature>
<dbReference type="SUPFAM" id="SSF52518">
    <property type="entry name" value="Thiamin diphosphate-binding fold (THDP-binding)"/>
    <property type="match status" value="2"/>
</dbReference>
<dbReference type="Pfam" id="PF00037">
    <property type="entry name" value="Fer4"/>
    <property type="match status" value="1"/>
</dbReference>
<dbReference type="InterPro" id="IPR002880">
    <property type="entry name" value="Pyrv_Fd/Flavodoxin_OxRdtase_N"/>
</dbReference>
<evidence type="ECO:0000256" key="13">
    <source>
        <dbReference type="ARBA" id="ARBA00048332"/>
    </source>
</evidence>
<dbReference type="STRING" id="572546.Arcpr_0407"/>
<evidence type="ECO:0000256" key="12">
    <source>
        <dbReference type="ARBA" id="ARBA00030514"/>
    </source>
</evidence>
<feature type="domain" description="4Fe-4S ferredoxin-type" evidence="16">
    <location>
        <begin position="588"/>
        <end position="617"/>
    </location>
</feature>
<dbReference type="PIRSF" id="PIRSF006439">
    <property type="entry name" value="Indolepyruvate_ferr_oxidored"/>
    <property type="match status" value="1"/>
</dbReference>
<evidence type="ECO:0000256" key="3">
    <source>
        <dbReference type="ARBA" id="ARBA00012812"/>
    </source>
</evidence>
<keyword evidence="5 14" id="KW-0813">Transport</keyword>
<organism evidence="17 18">
    <name type="scientific">Archaeoglobus profundus (strain DSM 5631 / JCM 9629 / NBRC 100127 / Av18)</name>
    <dbReference type="NCBI Taxonomy" id="572546"/>
    <lineage>
        <taxon>Archaea</taxon>
        <taxon>Methanobacteriati</taxon>
        <taxon>Methanobacteriota</taxon>
        <taxon>Archaeoglobi</taxon>
        <taxon>Archaeoglobales</taxon>
        <taxon>Archaeoglobaceae</taxon>
        <taxon>Archaeoglobus</taxon>
    </lineage>
</organism>
<dbReference type="Gene3D" id="3.30.70.20">
    <property type="match status" value="1"/>
</dbReference>
<dbReference type="FunFam" id="3.40.50.970:FF:000039">
    <property type="entry name" value="Indolepyruvate oxidoreductase subunit IorA"/>
    <property type="match status" value="1"/>
</dbReference>
<evidence type="ECO:0000256" key="2">
    <source>
        <dbReference type="ARBA" id="ARBA00011238"/>
    </source>
</evidence>
<feature type="binding site" evidence="15">
    <location>
        <position position="603"/>
    </location>
    <ligand>
        <name>[4Fe-4S] cluster</name>
        <dbReference type="ChEBI" id="CHEBI:49883"/>
        <label>2</label>
    </ligand>
</feature>
<evidence type="ECO:0000256" key="7">
    <source>
        <dbReference type="ARBA" id="ARBA00022723"/>
    </source>
</evidence>
<proteinExistence type="predicted"/>
<protein>
    <recommendedName>
        <fullName evidence="4 14">Indolepyruvate oxidoreductase subunit IorA</fullName>
        <shortName evidence="14">IOR</shortName>
        <ecNumber evidence="3 14">1.2.7.8</ecNumber>
    </recommendedName>
    <alternativeName>
        <fullName evidence="12 14">Indolepyruvate ferredoxin oxidoreductase subunit alpha</fullName>
    </alternativeName>
</protein>
<evidence type="ECO:0000256" key="6">
    <source>
        <dbReference type="ARBA" id="ARBA00022485"/>
    </source>
</evidence>
<dbReference type="Proteomes" id="UP000001901">
    <property type="component" value="Chromosome"/>
</dbReference>
<evidence type="ECO:0000259" key="16">
    <source>
        <dbReference type="PROSITE" id="PS51379"/>
    </source>
</evidence>
<dbReference type="KEGG" id="apo:Arcpr_0407"/>
<evidence type="ECO:0000256" key="9">
    <source>
        <dbReference type="ARBA" id="ARBA00023002"/>
    </source>
</evidence>
<keyword evidence="10 14" id="KW-0408">Iron</keyword>
<dbReference type="InterPro" id="IPR017721">
    <property type="entry name" value="IorA"/>
</dbReference>
<dbReference type="PaxDb" id="572546-Arcpr_0407"/>
<dbReference type="OrthoDB" id="19071at2157"/>
<comment type="subunit">
    <text evidence="2 14">Heterodimer of the IorA and IorB subunits.</text>
</comment>
<dbReference type="PROSITE" id="PS51379">
    <property type="entry name" value="4FE4S_FER_2"/>
    <property type="match status" value="1"/>
</dbReference>
<dbReference type="InterPro" id="IPR017900">
    <property type="entry name" value="4Fe4S_Fe_S_CS"/>
</dbReference>
<dbReference type="Gene3D" id="3.40.50.970">
    <property type="match status" value="2"/>
</dbReference>
<dbReference type="GO" id="GO:0051539">
    <property type="term" value="F:4 iron, 4 sulfur cluster binding"/>
    <property type="evidence" value="ECO:0007669"/>
    <property type="project" value="UniProtKB-UniRule"/>
</dbReference>
<dbReference type="PROSITE" id="PS00198">
    <property type="entry name" value="4FE4S_FER_1"/>
    <property type="match status" value="1"/>
</dbReference>
<keyword evidence="9 14" id="KW-0560">Oxidoreductase</keyword>
<dbReference type="PANTHER" id="PTHR43710">
    <property type="entry name" value="2-HYDROXYACYL-COA LYASE"/>
    <property type="match status" value="1"/>
</dbReference>
<feature type="binding site" evidence="15">
    <location>
        <position position="580"/>
    </location>
    <ligand>
        <name>[4Fe-4S] cluster</name>
        <dbReference type="ChEBI" id="CHEBI:49883"/>
        <label>2</label>
    </ligand>
</feature>
<dbReference type="GO" id="GO:0044272">
    <property type="term" value="P:sulfur compound biosynthetic process"/>
    <property type="evidence" value="ECO:0007669"/>
    <property type="project" value="UniProtKB-ARBA"/>
</dbReference>
<evidence type="ECO:0000256" key="4">
    <source>
        <dbReference type="ARBA" id="ARBA00017710"/>
    </source>
</evidence>
<evidence type="ECO:0000256" key="11">
    <source>
        <dbReference type="ARBA" id="ARBA00023014"/>
    </source>
</evidence>
<dbReference type="Pfam" id="PF01855">
    <property type="entry name" value="POR_N"/>
    <property type="match status" value="1"/>
</dbReference>
<dbReference type="CDD" id="cd07034">
    <property type="entry name" value="TPP_PYR_PFOR_IOR-alpha_like"/>
    <property type="match status" value="1"/>
</dbReference>
<keyword evidence="18" id="KW-1185">Reference proteome</keyword>
<evidence type="ECO:0000256" key="15">
    <source>
        <dbReference type="PIRSR" id="PIRSR006439-50"/>
    </source>
</evidence>
<dbReference type="GO" id="GO:0046872">
    <property type="term" value="F:metal ion binding"/>
    <property type="evidence" value="ECO:0007669"/>
    <property type="project" value="UniProtKB-UniRule"/>
</dbReference>
<dbReference type="SUPFAM" id="SSF54862">
    <property type="entry name" value="4Fe-4S ferredoxins"/>
    <property type="match status" value="1"/>
</dbReference>
<feature type="binding site" evidence="15">
    <location>
        <position position="607"/>
    </location>
    <ligand>
        <name>[4Fe-4S] cluster</name>
        <dbReference type="ChEBI" id="CHEBI:49883"/>
        <label>1</label>
    </ligand>
</feature>
<dbReference type="InterPro" id="IPR045025">
    <property type="entry name" value="HACL1-like"/>
</dbReference>
<comment type="catalytic activity">
    <reaction evidence="13 14">
        <text>indole-3-pyruvate + 2 oxidized [2Fe-2S]-[ferredoxin] + CoA = (indol-3-yl)acetyl-CoA + 2 reduced [2Fe-2S]-[ferredoxin] + CO2 + H(+)</text>
        <dbReference type="Rhea" id="RHEA:12645"/>
        <dbReference type="Rhea" id="RHEA-COMP:10000"/>
        <dbReference type="Rhea" id="RHEA-COMP:10001"/>
        <dbReference type="ChEBI" id="CHEBI:15378"/>
        <dbReference type="ChEBI" id="CHEBI:16526"/>
        <dbReference type="ChEBI" id="CHEBI:17640"/>
        <dbReference type="ChEBI" id="CHEBI:33737"/>
        <dbReference type="ChEBI" id="CHEBI:33738"/>
        <dbReference type="ChEBI" id="CHEBI:57271"/>
        <dbReference type="ChEBI" id="CHEBI:57287"/>
        <dbReference type="EC" id="1.2.7.8"/>
    </reaction>
</comment>
<dbReference type="EMBL" id="CP001857">
    <property type="protein sequence ID" value="ADB57475.1"/>
    <property type="molecule type" value="Genomic_DNA"/>
</dbReference>
<comment type="cofactor">
    <cofactor evidence="14 15">
        <name>[4Fe-4S] cluster</name>
        <dbReference type="ChEBI" id="CHEBI:49883"/>
    </cofactor>
    <text evidence="14 15">Binds 2 [4Fe-4S] clusters. In this family the first cluster has a non-standard and varying [4Fe-4S] binding motif CX(2)CX(2)CX(4-5)CP.</text>
</comment>
<dbReference type="PANTHER" id="PTHR43710:SF7">
    <property type="entry name" value="INDOLEPYRUVATE OXIDOREDUCTASE SUBUNIT IORA"/>
    <property type="match status" value="1"/>
</dbReference>
<evidence type="ECO:0000313" key="17">
    <source>
        <dbReference type="EMBL" id="ADB57475.1"/>
    </source>
</evidence>
<feature type="binding site" evidence="15">
    <location>
        <position position="568"/>
    </location>
    <ligand>
        <name>[4Fe-4S] cluster</name>
        <dbReference type="ChEBI" id="CHEBI:49883"/>
        <label>1</label>
    </ligand>
</feature>
<evidence type="ECO:0000313" key="18">
    <source>
        <dbReference type="Proteomes" id="UP000001901"/>
    </source>
</evidence>
<dbReference type="InterPro" id="IPR011766">
    <property type="entry name" value="TPP_enzyme_TPP-bd"/>
</dbReference>